<organism evidence="1 2">
    <name type="scientific">Imbroritus primus</name>
    <dbReference type="NCBI Taxonomy" id="3058603"/>
    <lineage>
        <taxon>Bacteria</taxon>
        <taxon>Pseudomonadati</taxon>
        <taxon>Pseudomonadota</taxon>
        <taxon>Betaproteobacteria</taxon>
        <taxon>Burkholderiales</taxon>
        <taxon>Burkholderiaceae</taxon>
        <taxon>Imbroritus</taxon>
    </lineage>
</organism>
<name>A0ACD3SL55_9BURK</name>
<dbReference type="Proteomes" id="UP000004277">
    <property type="component" value="Unassembled WGS sequence"/>
</dbReference>
<comment type="caution">
    <text evidence="1">The sequence shown here is derived from an EMBL/GenBank/DDBJ whole genome shotgun (WGS) entry which is preliminary data.</text>
</comment>
<keyword evidence="1" id="KW-0808">Transferase</keyword>
<keyword evidence="1" id="KW-0489">Methyltransferase</keyword>
<sequence>MMPCPGRRGNFALRNTYKNSPHRHRTLPHVALVGSSFPCFRPVEVPMNAQLQEAAAHYDAVPYDSYPYWQSSPDLLGAIAVLFGLRCAPPATARVLELGCAAGGNLIPHAARNRQAEYVGIDYSRVQIEEGRQRIAGLGLNNIVLHHASIADLPEGLGTFDYIIVHGVYSWVAPDIQDAILRACKDYLRPDGVAYVSYNVYPGWKTREVMREAMLFHTRQIADPSQRLGHAKGMVEYMQQIARPGSMFKHVVDAEAEAVANGSDSYLLHEYLEEHNRPCYFREFAGRALNHGLGYLGDGMLASMFPVNLGEDAAQRLNNVAHNQVDLEQYMDFLNNRVFRQTLLVHADAQERMRRDLGREQLQQLAFYAGFHQQLDERGEPVTPATWLGLWGGTIQPGTALQHRLVELFNAACPGSLSAATLEAEMRAVAEREGQSPDAAEQELYMVLRALIARGMVRIRTRAQQVARTPCPQPVADWLVRQDASMGRAVTTGPLHEPTPLNIVELLVLPLLDGTHARAALVDHLVTAEREERIRFHDNDQKRLTTPEAIRACAEEHLELALRTLAGRGLLTD</sequence>
<proteinExistence type="predicted"/>
<accession>A0ACD3SL55</accession>
<evidence type="ECO:0000313" key="2">
    <source>
        <dbReference type="Proteomes" id="UP000004277"/>
    </source>
</evidence>
<gene>
    <name evidence="1" type="ORF">MW7_013295</name>
</gene>
<protein>
    <submittedName>
        <fullName evidence="1">Methyltransferase</fullName>
    </submittedName>
</protein>
<reference evidence="1" key="1">
    <citation type="submission" date="2019-05" db="EMBL/GenBank/DDBJ databases">
        <title>Revised genome assembly of Burkholderiaceae (previously Ralstonia) sp. PBA.</title>
        <authorList>
            <person name="Gan H.M."/>
        </authorList>
    </citation>
    <scope>NUCLEOTIDE SEQUENCE</scope>
    <source>
        <strain evidence="1">PBA</strain>
    </source>
</reference>
<evidence type="ECO:0000313" key="1">
    <source>
        <dbReference type="EMBL" id="TMS56946.1"/>
    </source>
</evidence>
<dbReference type="EMBL" id="AKCV02000025">
    <property type="protein sequence ID" value="TMS56946.1"/>
    <property type="molecule type" value="Genomic_DNA"/>
</dbReference>
<keyword evidence="2" id="KW-1185">Reference proteome</keyword>